<keyword evidence="1" id="KW-0732">Signal</keyword>
<feature type="chain" id="PRO_5046030819" description="Lipoprotein" evidence="1">
    <location>
        <begin position="28"/>
        <end position="551"/>
    </location>
</feature>
<gene>
    <name evidence="2" type="ORF">JMJ92_11445</name>
</gene>
<name>A0ABS1RJ78_9RHOB</name>
<proteinExistence type="predicted"/>
<feature type="signal peptide" evidence="1">
    <location>
        <begin position="1"/>
        <end position="27"/>
    </location>
</feature>
<dbReference type="Proteomes" id="UP000635853">
    <property type="component" value="Unassembled WGS sequence"/>
</dbReference>
<organism evidence="2 3">
    <name type="scientific">Rhodovulum visakhapatnamense</name>
    <dbReference type="NCBI Taxonomy" id="364297"/>
    <lineage>
        <taxon>Bacteria</taxon>
        <taxon>Pseudomonadati</taxon>
        <taxon>Pseudomonadota</taxon>
        <taxon>Alphaproteobacteria</taxon>
        <taxon>Rhodobacterales</taxon>
        <taxon>Paracoccaceae</taxon>
        <taxon>Rhodovulum</taxon>
    </lineage>
</organism>
<evidence type="ECO:0000313" key="2">
    <source>
        <dbReference type="EMBL" id="MBL3578761.1"/>
    </source>
</evidence>
<keyword evidence="3" id="KW-1185">Reference proteome</keyword>
<protein>
    <recommendedName>
        <fullName evidence="4">Lipoprotein</fullName>
    </recommendedName>
</protein>
<evidence type="ECO:0000256" key="1">
    <source>
        <dbReference type="SAM" id="SignalP"/>
    </source>
</evidence>
<comment type="caution">
    <text evidence="2">The sequence shown here is derived from an EMBL/GenBank/DDBJ whole genome shotgun (WGS) entry which is preliminary data.</text>
</comment>
<reference evidence="3" key="1">
    <citation type="submission" date="2021-01" db="EMBL/GenBank/DDBJ databases">
        <title>Draft genomes of Rhodovulum sulfidophilum.</title>
        <authorList>
            <person name="Guzman M.S."/>
        </authorList>
    </citation>
    <scope>NUCLEOTIDE SEQUENCE [LARGE SCALE GENOMIC DNA]</scope>
    <source>
        <strain evidence="3">AB19</strain>
    </source>
</reference>
<dbReference type="EMBL" id="JAESIL010000043">
    <property type="protein sequence ID" value="MBL3578761.1"/>
    <property type="molecule type" value="Genomic_DNA"/>
</dbReference>
<evidence type="ECO:0008006" key="4">
    <source>
        <dbReference type="Google" id="ProtNLM"/>
    </source>
</evidence>
<sequence length="551" mass="59874">MRRLSSALAALLAAVLAVLLAASPVAAADLASHRLSNPTAYIPPQCYTDTVDAEGNAHNPCFTCHVRARAPNYIIGDADLQTEYSLPGPALTNPWTNLFVDRSARISAIPDAEIDAYVAQDNYFDPDGTITLARKLAHPPAAWDEDGDGAWAGYVPDCHYNFDAEGFDRAPDGTPTGWRAFAYVPLPGVFWPTNGSTDDVLIRLAAPFRSTAEGSYDPAIYKVNLAIAEALIKRADVPVAPVDEARLGVDLDRDGTLGTATQVTFDWAPLKGRDMSWVGAAKGELLAAGLFPVGTEFLHTVRYIDVSSGEVAMAPRMKEVRYGIKTRWQTYADLEEGGLEEAKERYDFPDRIDLFDGSLETGIANGMGWRYQAFIEDASGDLRPQSFEETVFCIGCHSGIGLTDDATISFPRKFDPADAHAGGWYHWSQKSLAGTPDPIRADGRRELLTYLQENGAGDEFRNNAEVKARFIAPDGSVKPEAAAALRDDITTLILPSAERARTLNKAYREIVLEQSFAKGRDAVAEPAGHVLKEVEQNQPTGIETPVGATHW</sequence>
<dbReference type="RefSeq" id="WP_075787756.1">
    <property type="nucleotide sequence ID" value="NZ_JAESIL010000043.1"/>
</dbReference>
<accession>A0ABS1RJ78</accession>
<evidence type="ECO:0000313" key="3">
    <source>
        <dbReference type="Proteomes" id="UP000635853"/>
    </source>
</evidence>